<evidence type="ECO:0000259" key="1">
    <source>
        <dbReference type="Pfam" id="PF01764"/>
    </source>
</evidence>
<dbReference type="PANTHER" id="PTHR45856:SF24">
    <property type="entry name" value="FUNGAL LIPASE-LIKE DOMAIN-CONTAINING PROTEIN"/>
    <property type="match status" value="1"/>
</dbReference>
<gene>
    <name evidence="2" type="primary">LIP</name>
    <name evidence="2" type="ORF">SNEC2469_LOCUS5183</name>
</gene>
<sequence>MIWQYARLAQWCYEETVGPGCLVTACGRERMLHREEGDRELWLAWPGSTQMAHWIGESGNMKASVCPWPLDQPVCGRIHAGYAEALKDIADGLTMHIVEAKKPQVLRLTGHSRGAALATLAGLFLAKVFPALEIRVVVFGAPRIGDAEFAEAYRKQENLKWAGFLHEQDVVGLLPPWLCHICSPIEPATSFQTRLLAGLVESHSMEGYLTSLRCDYMLRLGTPAEAHQLLAGIRDPSLKAALAVSLGAHSESSAAVLQEVRQMQRRLGEVYREEHCRLKTEEVVGTLHFLESSKVGGQADTIESKLTDVEEKLYHLAVHAAGELSSEARAKLLEFVLQAAIAWVVRLAEVGLEAVQIQAKLFGFAERLRSPLWQLAEVLTRREFFEALPSLAKFEVFHVRHLGAACSSGCRVEGSGLA</sequence>
<accession>A0A812LRE0</accession>
<reference evidence="2" key="1">
    <citation type="submission" date="2021-02" db="EMBL/GenBank/DDBJ databases">
        <authorList>
            <person name="Dougan E. K."/>
            <person name="Rhodes N."/>
            <person name="Thang M."/>
            <person name="Chan C."/>
        </authorList>
    </citation>
    <scope>NUCLEOTIDE SEQUENCE</scope>
</reference>
<dbReference type="InterPro" id="IPR002921">
    <property type="entry name" value="Fungal_lipase-type"/>
</dbReference>
<dbReference type="PROSITE" id="PS51257">
    <property type="entry name" value="PROKAR_LIPOPROTEIN"/>
    <property type="match status" value="1"/>
</dbReference>
<dbReference type="EMBL" id="CAJNJA010009809">
    <property type="protein sequence ID" value="CAE7250805.1"/>
    <property type="molecule type" value="Genomic_DNA"/>
</dbReference>
<name>A0A812LRE0_9DINO</name>
<dbReference type="SUPFAM" id="SSF53474">
    <property type="entry name" value="alpha/beta-Hydrolases"/>
    <property type="match status" value="1"/>
</dbReference>
<comment type="caution">
    <text evidence="2">The sequence shown here is derived from an EMBL/GenBank/DDBJ whole genome shotgun (WGS) entry which is preliminary data.</text>
</comment>
<dbReference type="GO" id="GO:0006629">
    <property type="term" value="P:lipid metabolic process"/>
    <property type="evidence" value="ECO:0007669"/>
    <property type="project" value="InterPro"/>
</dbReference>
<feature type="domain" description="Fungal lipase-type" evidence="1">
    <location>
        <begin position="43"/>
        <end position="177"/>
    </location>
</feature>
<evidence type="ECO:0000313" key="3">
    <source>
        <dbReference type="Proteomes" id="UP000601435"/>
    </source>
</evidence>
<keyword evidence="3" id="KW-1185">Reference proteome</keyword>
<dbReference type="OrthoDB" id="424277at2759"/>
<dbReference type="Proteomes" id="UP000601435">
    <property type="component" value="Unassembled WGS sequence"/>
</dbReference>
<dbReference type="PANTHER" id="PTHR45856">
    <property type="entry name" value="ALPHA/BETA-HYDROLASES SUPERFAMILY PROTEIN"/>
    <property type="match status" value="1"/>
</dbReference>
<dbReference type="AlphaFoldDB" id="A0A812LRE0"/>
<dbReference type="CDD" id="cd00519">
    <property type="entry name" value="Lipase_3"/>
    <property type="match status" value="1"/>
</dbReference>
<dbReference type="Gene3D" id="3.40.50.1820">
    <property type="entry name" value="alpha/beta hydrolase"/>
    <property type="match status" value="1"/>
</dbReference>
<organism evidence="2 3">
    <name type="scientific">Symbiodinium necroappetens</name>
    <dbReference type="NCBI Taxonomy" id="1628268"/>
    <lineage>
        <taxon>Eukaryota</taxon>
        <taxon>Sar</taxon>
        <taxon>Alveolata</taxon>
        <taxon>Dinophyceae</taxon>
        <taxon>Suessiales</taxon>
        <taxon>Symbiodiniaceae</taxon>
        <taxon>Symbiodinium</taxon>
    </lineage>
</organism>
<dbReference type="InterPro" id="IPR029058">
    <property type="entry name" value="AB_hydrolase_fold"/>
</dbReference>
<dbReference type="InterPro" id="IPR051218">
    <property type="entry name" value="Sec_MonoDiacylglyc_Lipase"/>
</dbReference>
<protein>
    <submittedName>
        <fullName evidence="2">LIP protein</fullName>
    </submittedName>
</protein>
<evidence type="ECO:0000313" key="2">
    <source>
        <dbReference type="EMBL" id="CAE7250805.1"/>
    </source>
</evidence>
<dbReference type="Pfam" id="PF01764">
    <property type="entry name" value="Lipase_3"/>
    <property type="match status" value="1"/>
</dbReference>
<proteinExistence type="predicted"/>